<evidence type="ECO:0000313" key="3">
    <source>
        <dbReference type="Proteomes" id="UP000642910"/>
    </source>
</evidence>
<feature type="domain" description="GP-PDE" evidence="1">
    <location>
        <begin position="11"/>
        <end position="246"/>
    </location>
</feature>
<protein>
    <submittedName>
        <fullName evidence="2">Glycerophosphodiester phosphodiesterase</fullName>
    </submittedName>
</protein>
<dbReference type="Proteomes" id="UP000642910">
    <property type="component" value="Unassembled WGS sequence"/>
</dbReference>
<organism evidence="2 3">
    <name type="scientific">Alicyclobacillus mali</name>
    <name type="common">ex Roth et al. 2021</name>
    <dbReference type="NCBI Taxonomy" id="1123961"/>
    <lineage>
        <taxon>Bacteria</taxon>
        <taxon>Bacillati</taxon>
        <taxon>Bacillota</taxon>
        <taxon>Bacilli</taxon>
        <taxon>Bacillales</taxon>
        <taxon>Alicyclobacillaceae</taxon>
        <taxon>Alicyclobacillus</taxon>
    </lineage>
</organism>
<comment type="caution">
    <text evidence="2">The sequence shown here is derived from an EMBL/GenBank/DDBJ whole genome shotgun (WGS) entry which is preliminary data.</text>
</comment>
<evidence type="ECO:0000259" key="1">
    <source>
        <dbReference type="PROSITE" id="PS51704"/>
    </source>
</evidence>
<dbReference type="RefSeq" id="WP_195867581.1">
    <property type="nucleotide sequence ID" value="NZ_JADPKZ010000039.1"/>
</dbReference>
<dbReference type="InterPro" id="IPR017946">
    <property type="entry name" value="PLC-like_Pdiesterase_TIM-brl"/>
</dbReference>
<dbReference type="Gene3D" id="3.20.20.190">
    <property type="entry name" value="Phosphatidylinositol (PI) phosphodiesterase"/>
    <property type="match status" value="1"/>
</dbReference>
<reference evidence="2 3" key="1">
    <citation type="submission" date="2020-11" db="EMBL/GenBank/DDBJ databases">
        <title>Genomic insight of Alicyclobacillus mali FL 18 reveals a new arsenic-resistant strain, with potential in environmental biotechnology.</title>
        <authorList>
            <person name="Fiorentino G."/>
            <person name="Gallo G."/>
            <person name="Aulitto M."/>
        </authorList>
    </citation>
    <scope>NUCLEOTIDE SEQUENCE [LARGE SCALE GENOMIC DNA]</scope>
    <source>
        <strain evidence="2 3">FL 18</strain>
    </source>
</reference>
<evidence type="ECO:0000313" key="2">
    <source>
        <dbReference type="EMBL" id="MBF8377839.1"/>
    </source>
</evidence>
<name>A0ABS0F3H2_9BACL</name>
<dbReference type="PROSITE" id="PS51704">
    <property type="entry name" value="GP_PDE"/>
    <property type="match status" value="1"/>
</dbReference>
<dbReference type="InterPro" id="IPR030395">
    <property type="entry name" value="GP_PDE_dom"/>
</dbReference>
<proteinExistence type="predicted"/>
<dbReference type="PANTHER" id="PTHR46211:SF14">
    <property type="entry name" value="GLYCEROPHOSPHODIESTER PHOSPHODIESTERASE"/>
    <property type="match status" value="1"/>
</dbReference>
<dbReference type="SUPFAM" id="SSF51695">
    <property type="entry name" value="PLC-like phosphodiesterases"/>
    <property type="match status" value="1"/>
</dbReference>
<keyword evidence="3" id="KW-1185">Reference proteome</keyword>
<dbReference type="Pfam" id="PF03009">
    <property type="entry name" value="GDPD"/>
    <property type="match status" value="1"/>
</dbReference>
<dbReference type="EMBL" id="JADPKZ010000039">
    <property type="protein sequence ID" value="MBF8377839.1"/>
    <property type="molecule type" value="Genomic_DNA"/>
</dbReference>
<gene>
    <name evidence="2" type="ORF">IW967_08175</name>
</gene>
<sequence length="257" mass="28288">MIRELLMRDDTLYIAHRGASAECPENTLPAFVRAAELGADMIELDVRLTGDGGVVVLHDPTVDRTTDGSGLIADMRLADLRKLDAGSWFDARFRGTLIPTLDEVFATVPHMCLNIELKTSPVAHTRQLIRRVLGAIYRHNARDRVLISSFDHAALAEVRRFDRDIALGVLFTGRLLEPIQLAERLGAQSLHPDIEHLDPLFVAEAKANHLAVYAWTAKTELAVNRALACHVSGIILDDLRLRQSATQALPSPTPPSA</sequence>
<accession>A0ABS0F3H2</accession>
<dbReference type="PANTHER" id="PTHR46211">
    <property type="entry name" value="GLYCEROPHOSPHORYL DIESTER PHOSPHODIESTERASE"/>
    <property type="match status" value="1"/>
</dbReference>